<dbReference type="InterPro" id="IPR020901">
    <property type="entry name" value="Prtase_inh_Kunz-CS"/>
</dbReference>
<dbReference type="InterPro" id="IPR002223">
    <property type="entry name" value="Kunitz_BPTI"/>
</dbReference>
<dbReference type="PROSITE" id="PS50279">
    <property type="entry name" value="BPTI_KUNITZ_2"/>
    <property type="match status" value="2"/>
</dbReference>
<comment type="subcellular location">
    <subcellularLocation>
        <location evidence="1">Secreted</location>
    </subcellularLocation>
</comment>
<dbReference type="Pfam" id="PF00014">
    <property type="entry name" value="Kunitz_BPTI"/>
    <property type="match status" value="2"/>
</dbReference>
<dbReference type="InterPro" id="IPR036880">
    <property type="entry name" value="Kunitz_BPTI_sf"/>
</dbReference>
<dbReference type="PRINTS" id="PR00759">
    <property type="entry name" value="BASICPTASE"/>
</dbReference>
<evidence type="ECO:0000256" key="4">
    <source>
        <dbReference type="ARBA" id="ARBA00022900"/>
    </source>
</evidence>
<keyword evidence="8" id="KW-1185">Reference proteome</keyword>
<keyword evidence="4" id="KW-0722">Serine protease inhibitor</keyword>
<evidence type="ECO:0000256" key="5">
    <source>
        <dbReference type="ARBA" id="ARBA00023157"/>
    </source>
</evidence>
<keyword evidence="2" id="KW-0964">Secreted</keyword>
<feature type="domain" description="BPTI/Kunitz inhibitor" evidence="7">
    <location>
        <begin position="26"/>
        <end position="76"/>
    </location>
</feature>
<dbReference type="WBParaSite" id="TREG1_68060.1">
    <property type="protein sequence ID" value="TREG1_68060.1"/>
    <property type="gene ID" value="TREG1_68060"/>
</dbReference>
<dbReference type="AlphaFoldDB" id="A0AA85KC32"/>
<evidence type="ECO:0000259" key="7">
    <source>
        <dbReference type="PROSITE" id="PS50279"/>
    </source>
</evidence>
<evidence type="ECO:0000256" key="3">
    <source>
        <dbReference type="ARBA" id="ARBA00022690"/>
    </source>
</evidence>
<dbReference type="GO" id="GO:0005615">
    <property type="term" value="C:extracellular space"/>
    <property type="evidence" value="ECO:0007669"/>
    <property type="project" value="TreeGrafter"/>
</dbReference>
<dbReference type="SMART" id="SM00131">
    <property type="entry name" value="KU"/>
    <property type="match status" value="2"/>
</dbReference>
<dbReference type="Proteomes" id="UP000050795">
    <property type="component" value="Unassembled WGS sequence"/>
</dbReference>
<feature type="signal peptide" evidence="6">
    <location>
        <begin position="1"/>
        <end position="21"/>
    </location>
</feature>
<feature type="chain" id="PRO_5041683767" description="BPTI/Kunitz inhibitor domain-containing protein" evidence="6">
    <location>
        <begin position="22"/>
        <end position="188"/>
    </location>
</feature>
<dbReference type="PROSITE" id="PS00280">
    <property type="entry name" value="BPTI_KUNITZ_1"/>
    <property type="match status" value="2"/>
</dbReference>
<accession>A0AA85KC32</accession>
<feature type="domain" description="BPTI/Kunitz inhibitor" evidence="7">
    <location>
        <begin position="87"/>
        <end position="137"/>
    </location>
</feature>
<sequence>MSFNILRVLSVILCVITCSSSWNSVCFYKEDEGPCKAINIRFYYNATLGSCVQFTYGGCYGNENNFQSEEECKQKCQSSGKFNRSNCKLSPDPGPCRGYFDRFFYNSTSGKCDKFKFGGCLGNENKFWDNEECQAKCGSELARAWTIQRDFICRYIRGHLCFTRCFETFPVAGLGINVQMKYTSRGSI</sequence>
<dbReference type="PANTHER" id="PTHR10083">
    <property type="entry name" value="KUNITZ-TYPE PROTEASE INHIBITOR-RELATED"/>
    <property type="match status" value="1"/>
</dbReference>
<evidence type="ECO:0000256" key="1">
    <source>
        <dbReference type="ARBA" id="ARBA00004613"/>
    </source>
</evidence>
<evidence type="ECO:0000256" key="2">
    <source>
        <dbReference type="ARBA" id="ARBA00022525"/>
    </source>
</evidence>
<reference evidence="9" key="2">
    <citation type="submission" date="2023-11" db="UniProtKB">
        <authorList>
            <consortium name="WormBaseParasite"/>
        </authorList>
    </citation>
    <scope>IDENTIFICATION</scope>
</reference>
<protein>
    <recommendedName>
        <fullName evidence="7">BPTI/Kunitz inhibitor domain-containing protein</fullName>
    </recommendedName>
</protein>
<keyword evidence="6" id="KW-0732">Signal</keyword>
<dbReference type="PANTHER" id="PTHR10083:SF376">
    <property type="entry name" value="SERINE PEPTIDASE INHIBITOR, KUNITZ TYPE, 3"/>
    <property type="match status" value="1"/>
</dbReference>
<organism evidence="8 9">
    <name type="scientific">Trichobilharzia regenti</name>
    <name type="common">Nasal bird schistosome</name>
    <dbReference type="NCBI Taxonomy" id="157069"/>
    <lineage>
        <taxon>Eukaryota</taxon>
        <taxon>Metazoa</taxon>
        <taxon>Spiralia</taxon>
        <taxon>Lophotrochozoa</taxon>
        <taxon>Platyhelminthes</taxon>
        <taxon>Trematoda</taxon>
        <taxon>Digenea</taxon>
        <taxon>Strigeidida</taxon>
        <taxon>Schistosomatoidea</taxon>
        <taxon>Schistosomatidae</taxon>
        <taxon>Trichobilharzia</taxon>
    </lineage>
</organism>
<dbReference type="FunFam" id="4.10.410.10:FF:000020">
    <property type="entry name" value="Collagen, type VI, alpha 3"/>
    <property type="match status" value="1"/>
</dbReference>
<dbReference type="InterPro" id="IPR050098">
    <property type="entry name" value="TFPI/VKTCI-like"/>
</dbReference>
<keyword evidence="5" id="KW-1015">Disulfide bond</keyword>
<keyword evidence="3" id="KW-0646">Protease inhibitor</keyword>
<reference evidence="8" key="1">
    <citation type="submission" date="2022-06" db="EMBL/GenBank/DDBJ databases">
        <authorList>
            <person name="Berger JAMES D."/>
            <person name="Berger JAMES D."/>
        </authorList>
    </citation>
    <scope>NUCLEOTIDE SEQUENCE [LARGE SCALE GENOMIC DNA]</scope>
</reference>
<proteinExistence type="predicted"/>
<evidence type="ECO:0000313" key="9">
    <source>
        <dbReference type="WBParaSite" id="TREG1_68060.1"/>
    </source>
</evidence>
<dbReference type="GO" id="GO:0004867">
    <property type="term" value="F:serine-type endopeptidase inhibitor activity"/>
    <property type="evidence" value="ECO:0007669"/>
    <property type="project" value="UniProtKB-KW"/>
</dbReference>
<dbReference type="Gene3D" id="4.10.410.10">
    <property type="entry name" value="Pancreatic trypsin inhibitor Kunitz domain"/>
    <property type="match status" value="2"/>
</dbReference>
<evidence type="ECO:0000256" key="6">
    <source>
        <dbReference type="SAM" id="SignalP"/>
    </source>
</evidence>
<evidence type="ECO:0000313" key="8">
    <source>
        <dbReference type="Proteomes" id="UP000050795"/>
    </source>
</evidence>
<dbReference type="SUPFAM" id="SSF57362">
    <property type="entry name" value="BPTI-like"/>
    <property type="match status" value="2"/>
</dbReference>
<name>A0AA85KC32_TRIRE</name>